<gene>
    <name evidence="3" type="ORF">HDU87_005656</name>
</gene>
<protein>
    <submittedName>
        <fullName evidence="3">Uncharacterized protein</fullName>
    </submittedName>
</protein>
<dbReference type="SUPFAM" id="SSF51197">
    <property type="entry name" value="Clavaminate synthase-like"/>
    <property type="match status" value="1"/>
</dbReference>
<comment type="cofactor">
    <cofactor evidence="1">
        <name>Fe cation</name>
        <dbReference type="ChEBI" id="CHEBI:24875"/>
    </cofactor>
</comment>
<organism evidence="3 4">
    <name type="scientific">Geranomyces variabilis</name>
    <dbReference type="NCBI Taxonomy" id="109894"/>
    <lineage>
        <taxon>Eukaryota</taxon>
        <taxon>Fungi</taxon>
        <taxon>Fungi incertae sedis</taxon>
        <taxon>Chytridiomycota</taxon>
        <taxon>Chytridiomycota incertae sedis</taxon>
        <taxon>Chytridiomycetes</taxon>
        <taxon>Spizellomycetales</taxon>
        <taxon>Powellomycetaceae</taxon>
        <taxon>Geranomyces</taxon>
    </lineage>
</organism>
<dbReference type="AlphaFoldDB" id="A0AAD5XNU6"/>
<dbReference type="Gene3D" id="2.60.120.620">
    <property type="entry name" value="q2cbj1_9rhob like domain"/>
    <property type="match status" value="1"/>
</dbReference>
<evidence type="ECO:0000256" key="1">
    <source>
        <dbReference type="ARBA" id="ARBA00001962"/>
    </source>
</evidence>
<dbReference type="Proteomes" id="UP001212152">
    <property type="component" value="Unassembled WGS sequence"/>
</dbReference>
<name>A0AAD5XNU6_9FUNG</name>
<proteinExistence type="inferred from homology"/>
<dbReference type="Pfam" id="PF05721">
    <property type="entry name" value="PhyH"/>
    <property type="match status" value="1"/>
</dbReference>
<evidence type="ECO:0000313" key="3">
    <source>
        <dbReference type="EMBL" id="KAJ3175828.1"/>
    </source>
</evidence>
<comment type="caution">
    <text evidence="3">The sequence shown here is derived from an EMBL/GenBank/DDBJ whole genome shotgun (WGS) entry which is preliminary data.</text>
</comment>
<evidence type="ECO:0000313" key="4">
    <source>
        <dbReference type="Proteomes" id="UP001212152"/>
    </source>
</evidence>
<keyword evidence="4" id="KW-1185">Reference proteome</keyword>
<reference evidence="3" key="1">
    <citation type="submission" date="2020-05" db="EMBL/GenBank/DDBJ databases">
        <title>Phylogenomic resolution of chytrid fungi.</title>
        <authorList>
            <person name="Stajich J.E."/>
            <person name="Amses K."/>
            <person name="Simmons R."/>
            <person name="Seto K."/>
            <person name="Myers J."/>
            <person name="Bonds A."/>
            <person name="Quandt C.A."/>
            <person name="Barry K."/>
            <person name="Liu P."/>
            <person name="Grigoriev I."/>
            <person name="Longcore J.E."/>
            <person name="James T.Y."/>
        </authorList>
    </citation>
    <scope>NUCLEOTIDE SEQUENCE</scope>
    <source>
        <strain evidence="3">JEL0379</strain>
    </source>
</reference>
<evidence type="ECO:0000256" key="2">
    <source>
        <dbReference type="ARBA" id="ARBA00005830"/>
    </source>
</evidence>
<sequence length="240" mass="26370">MGDETHLVSNAASFAQRGYIIIENAVDLAELHSLRAESDELFNQAEADVVADLGCILEPHSQLSNAERTSFELYTCARTEATTTAEDVWRITQRFATIARSLLPSDVSVHLFNEQYIVKPPHQAQSTAFAWHRDSDFMDAHGRDMPTVAFWLALDDVKETNGTIFVSTSSAEQSAPPAASIIGVPVVARAGTLVVIDGKLLHRSAPNNSDKFRRVYMPQFSGVVRRVDGELVALAVPMEK</sequence>
<dbReference type="PANTHER" id="PTHR20883:SF46">
    <property type="entry name" value="PHYTANOYL-COA HYDROXYLASE"/>
    <property type="match status" value="1"/>
</dbReference>
<comment type="similarity">
    <text evidence="2">Belongs to the PhyH family.</text>
</comment>
<dbReference type="EMBL" id="JADGJQ010000047">
    <property type="protein sequence ID" value="KAJ3175828.1"/>
    <property type="molecule type" value="Genomic_DNA"/>
</dbReference>
<accession>A0AAD5XNU6</accession>
<dbReference type="PANTHER" id="PTHR20883">
    <property type="entry name" value="PHYTANOYL-COA DIOXYGENASE DOMAIN CONTAINING 1"/>
    <property type="match status" value="1"/>
</dbReference>
<dbReference type="InterPro" id="IPR008775">
    <property type="entry name" value="Phytyl_CoA_dOase-like"/>
</dbReference>